<evidence type="ECO:0000313" key="3">
    <source>
        <dbReference type="Proteomes" id="UP000286415"/>
    </source>
</evidence>
<reference evidence="2 3" key="1">
    <citation type="journal article" date="2018" name="Biotechnol. Adv.">
        <title>Improved genomic resources and new bioinformatic workflow for the carcinogenic parasite Clonorchis sinensis: Biotechnological implications.</title>
        <authorList>
            <person name="Wang D."/>
            <person name="Korhonen P.K."/>
            <person name="Gasser R.B."/>
            <person name="Young N.D."/>
        </authorList>
    </citation>
    <scope>NUCLEOTIDE SEQUENCE [LARGE SCALE GENOMIC DNA]</scope>
    <source>
        <strain evidence="2">Cs-k2</strain>
    </source>
</reference>
<comment type="caution">
    <text evidence="2">The sequence shown here is derived from an EMBL/GenBank/DDBJ whole genome shotgun (WGS) entry which is preliminary data.</text>
</comment>
<dbReference type="OrthoDB" id="6279852at2759"/>
<dbReference type="InParanoid" id="A0A3R7JYD9"/>
<keyword evidence="3" id="KW-1185">Reference proteome</keyword>
<dbReference type="Proteomes" id="UP000286415">
    <property type="component" value="Unassembled WGS sequence"/>
</dbReference>
<protein>
    <submittedName>
        <fullName evidence="2">Uncharacterized protein</fullName>
    </submittedName>
</protein>
<reference evidence="2 3" key="2">
    <citation type="journal article" date="2021" name="Genomics">
        <title>High-quality reference genome for Clonorchis sinensis.</title>
        <authorList>
            <person name="Young N.D."/>
            <person name="Stroehlein A.J."/>
            <person name="Kinkar L."/>
            <person name="Wang T."/>
            <person name="Sohn W.M."/>
            <person name="Chang B.C.H."/>
            <person name="Kaur P."/>
            <person name="Weisz D."/>
            <person name="Dudchenko O."/>
            <person name="Aiden E.L."/>
            <person name="Korhonen P.K."/>
            <person name="Gasser R.B."/>
        </authorList>
    </citation>
    <scope>NUCLEOTIDE SEQUENCE [LARGE SCALE GENOMIC DNA]</scope>
    <source>
        <strain evidence="2">Cs-k2</strain>
    </source>
</reference>
<dbReference type="AlphaFoldDB" id="A0A3R7JYD9"/>
<evidence type="ECO:0000313" key="2">
    <source>
        <dbReference type="EMBL" id="KAG5448503.1"/>
    </source>
</evidence>
<proteinExistence type="predicted"/>
<evidence type="ECO:0000256" key="1">
    <source>
        <dbReference type="SAM" id="MobiDB-lite"/>
    </source>
</evidence>
<sequence>MLLIIRKNSHMYNPSKSDFHVSSIDLSNFENSQTVIRTERLGTSSLTGTALQNLPHFLKYPISSHFRTICSVKDADVIKGALKGTIFDFSTHSGRSSSIINERTSLLILVAVNVASYLKDNGLPFIVFAGIHSSTFFAVSSARFRMSVDLYIDRFIPELADALSTETKDPKITVDLLVQAIILPFFQKRRSAVCLPRGKLMVDFTSAHRRFFTQQTATFEQRNSRPGKGTSEELTGPSYVKTLSPKPVRRLNRISKR</sequence>
<gene>
    <name evidence="2" type="ORF">CSKR_101946</name>
</gene>
<dbReference type="EMBL" id="NIRI02000042">
    <property type="protein sequence ID" value="KAG5448503.1"/>
    <property type="molecule type" value="Genomic_DNA"/>
</dbReference>
<accession>A0A3R7JYD9</accession>
<name>A0A3R7JYD9_CLOSI</name>
<feature type="region of interest" description="Disordered" evidence="1">
    <location>
        <begin position="215"/>
        <end position="243"/>
    </location>
</feature>
<organism evidence="2 3">
    <name type="scientific">Clonorchis sinensis</name>
    <name type="common">Chinese liver fluke</name>
    <dbReference type="NCBI Taxonomy" id="79923"/>
    <lineage>
        <taxon>Eukaryota</taxon>
        <taxon>Metazoa</taxon>
        <taxon>Spiralia</taxon>
        <taxon>Lophotrochozoa</taxon>
        <taxon>Platyhelminthes</taxon>
        <taxon>Trematoda</taxon>
        <taxon>Digenea</taxon>
        <taxon>Opisthorchiida</taxon>
        <taxon>Opisthorchiata</taxon>
        <taxon>Opisthorchiidae</taxon>
        <taxon>Clonorchis</taxon>
    </lineage>
</organism>